<keyword evidence="3" id="KW-0808">Transferase</keyword>
<keyword evidence="5" id="KW-0418">Kinase</keyword>
<accession>A0ABM0ZUT5</accession>
<dbReference type="RefSeq" id="XP_012934893.1">
    <property type="nucleotide sequence ID" value="XM_013079439.2"/>
</dbReference>
<keyword evidence="6 7" id="KW-0067">ATP-binding</keyword>
<dbReference type="PROSITE" id="PS00107">
    <property type="entry name" value="PROTEIN_KINASE_ATP"/>
    <property type="match status" value="1"/>
</dbReference>
<sequence>MISQSSEGMSCLSKFPESGVINAYGDSALSIPRTDALCVDTNVFLTYSKKKDGQDKPNTPCFNELYQPTGEILGHGSFGSVCTYKRKKTGMEYAVKIIKNCDDPRRRPAVLREIRVCGRFKGCENIIQLVEFFEEKNTFYLVFDKVAGGTMDKVIKSQAFLDEPDASRAISAIARALLTLHSAGVAHRDIKHSNILVHTKGEVTPLVLCDLGLASEPTPNGARPSLTTAVGSPKFMAPEVVAAIRQRPVVPYDHRCDMWSLGVLLFSMLYGFLPFKGDCGKHVGVWRQPCHDCHQIILHKVLHGQFKLPPGPTELLSRDAVNLVRGLLAVDPRDRYSAFDVLQHPFVTAHAQR</sequence>
<evidence type="ECO:0000256" key="3">
    <source>
        <dbReference type="ARBA" id="ARBA00022679"/>
    </source>
</evidence>
<evidence type="ECO:0000256" key="6">
    <source>
        <dbReference type="ARBA" id="ARBA00022840"/>
    </source>
</evidence>
<gene>
    <name evidence="11" type="primary">LOC101853826</name>
</gene>
<dbReference type="InterPro" id="IPR000719">
    <property type="entry name" value="Prot_kinase_dom"/>
</dbReference>
<dbReference type="SUPFAM" id="SSF56112">
    <property type="entry name" value="Protein kinase-like (PK-like)"/>
    <property type="match status" value="1"/>
</dbReference>
<evidence type="ECO:0000256" key="5">
    <source>
        <dbReference type="ARBA" id="ARBA00022777"/>
    </source>
</evidence>
<evidence type="ECO:0000259" key="9">
    <source>
        <dbReference type="PROSITE" id="PS50011"/>
    </source>
</evidence>
<dbReference type="InterPro" id="IPR008271">
    <property type="entry name" value="Ser/Thr_kinase_AS"/>
</dbReference>
<proteinExistence type="inferred from homology"/>
<evidence type="ECO:0000256" key="8">
    <source>
        <dbReference type="RuleBase" id="RU000304"/>
    </source>
</evidence>
<organism evidence="10 11">
    <name type="scientific">Aplysia californica</name>
    <name type="common">California sea hare</name>
    <dbReference type="NCBI Taxonomy" id="6500"/>
    <lineage>
        <taxon>Eukaryota</taxon>
        <taxon>Metazoa</taxon>
        <taxon>Spiralia</taxon>
        <taxon>Lophotrochozoa</taxon>
        <taxon>Mollusca</taxon>
        <taxon>Gastropoda</taxon>
        <taxon>Heterobranchia</taxon>
        <taxon>Euthyneura</taxon>
        <taxon>Tectipleura</taxon>
        <taxon>Aplysiida</taxon>
        <taxon>Aplysioidea</taxon>
        <taxon>Aplysiidae</taxon>
        <taxon>Aplysia</taxon>
    </lineage>
</organism>
<dbReference type="Pfam" id="PF00069">
    <property type="entry name" value="Pkinase"/>
    <property type="match status" value="1"/>
</dbReference>
<name>A0ABM0ZUT5_APLCA</name>
<dbReference type="Gene3D" id="3.30.200.20">
    <property type="entry name" value="Phosphorylase Kinase, domain 1"/>
    <property type="match status" value="1"/>
</dbReference>
<evidence type="ECO:0000313" key="11">
    <source>
        <dbReference type="RefSeq" id="XP_012934893.1"/>
    </source>
</evidence>
<dbReference type="PANTHER" id="PTHR24349">
    <property type="entry name" value="SERINE/THREONINE-PROTEIN KINASE"/>
    <property type="match status" value="1"/>
</dbReference>
<evidence type="ECO:0000256" key="4">
    <source>
        <dbReference type="ARBA" id="ARBA00022741"/>
    </source>
</evidence>
<evidence type="ECO:0000256" key="7">
    <source>
        <dbReference type="PROSITE-ProRule" id="PRU10141"/>
    </source>
</evidence>
<dbReference type="Proteomes" id="UP000694888">
    <property type="component" value="Unplaced"/>
</dbReference>
<dbReference type="SMART" id="SM00220">
    <property type="entry name" value="S_TKc"/>
    <property type="match status" value="1"/>
</dbReference>
<evidence type="ECO:0000256" key="1">
    <source>
        <dbReference type="ARBA" id="ARBA00006692"/>
    </source>
</evidence>
<dbReference type="InterPro" id="IPR050205">
    <property type="entry name" value="CDPK_Ser/Thr_kinases"/>
</dbReference>
<dbReference type="PROSITE" id="PS50011">
    <property type="entry name" value="PROTEIN_KINASE_DOM"/>
    <property type="match status" value="1"/>
</dbReference>
<dbReference type="InterPro" id="IPR017441">
    <property type="entry name" value="Protein_kinase_ATP_BS"/>
</dbReference>
<keyword evidence="10" id="KW-1185">Reference proteome</keyword>
<feature type="binding site" evidence="7">
    <location>
        <position position="96"/>
    </location>
    <ligand>
        <name>ATP</name>
        <dbReference type="ChEBI" id="CHEBI:30616"/>
    </ligand>
</feature>
<dbReference type="PROSITE" id="PS00108">
    <property type="entry name" value="PROTEIN_KINASE_ST"/>
    <property type="match status" value="1"/>
</dbReference>
<reference evidence="11" key="1">
    <citation type="submission" date="2025-08" db="UniProtKB">
        <authorList>
            <consortium name="RefSeq"/>
        </authorList>
    </citation>
    <scope>IDENTIFICATION</scope>
</reference>
<protein>
    <submittedName>
        <fullName evidence="11">MAP kinase-interacting serine/threonine-protein kinase mnk-1-like</fullName>
    </submittedName>
</protein>
<feature type="domain" description="Protein kinase" evidence="9">
    <location>
        <begin position="67"/>
        <end position="347"/>
    </location>
</feature>
<keyword evidence="2 8" id="KW-0723">Serine/threonine-protein kinase</keyword>
<keyword evidence="4 7" id="KW-0547">Nucleotide-binding</keyword>
<dbReference type="Gene3D" id="1.10.510.10">
    <property type="entry name" value="Transferase(Phosphotransferase) domain 1"/>
    <property type="match status" value="1"/>
</dbReference>
<dbReference type="InterPro" id="IPR011009">
    <property type="entry name" value="Kinase-like_dom_sf"/>
</dbReference>
<evidence type="ECO:0000313" key="10">
    <source>
        <dbReference type="Proteomes" id="UP000694888"/>
    </source>
</evidence>
<evidence type="ECO:0000256" key="2">
    <source>
        <dbReference type="ARBA" id="ARBA00022527"/>
    </source>
</evidence>
<dbReference type="GeneID" id="101853826"/>
<comment type="similarity">
    <text evidence="1">Belongs to the protein kinase superfamily. CAMK Ser/Thr protein kinase family.</text>
</comment>